<proteinExistence type="inferred from homology"/>
<dbReference type="SUPFAM" id="SSF51569">
    <property type="entry name" value="Aldolase"/>
    <property type="match status" value="1"/>
</dbReference>
<organism evidence="5 6">
    <name type="scientific">Streptosporangium carneum</name>
    <dbReference type="NCBI Taxonomy" id="47481"/>
    <lineage>
        <taxon>Bacteria</taxon>
        <taxon>Bacillati</taxon>
        <taxon>Actinomycetota</taxon>
        <taxon>Actinomycetes</taxon>
        <taxon>Streptosporangiales</taxon>
        <taxon>Streptosporangiaceae</taxon>
        <taxon>Streptosporangium</taxon>
    </lineage>
</organism>
<comment type="similarity">
    <text evidence="1 3">Belongs to the DapA family.</text>
</comment>
<dbReference type="AlphaFoldDB" id="A0A9W6IBY2"/>
<dbReference type="PIRSF" id="PIRSF001365">
    <property type="entry name" value="DHDPS"/>
    <property type="match status" value="1"/>
</dbReference>
<comment type="caution">
    <text evidence="5">The sequence shown here is derived from an EMBL/GenBank/DDBJ whole genome shotgun (WGS) entry which is preliminary data.</text>
</comment>
<dbReference type="PANTHER" id="PTHR12128">
    <property type="entry name" value="DIHYDRODIPICOLINATE SYNTHASE"/>
    <property type="match status" value="1"/>
</dbReference>
<evidence type="ECO:0000313" key="6">
    <source>
        <dbReference type="Proteomes" id="UP001143474"/>
    </source>
</evidence>
<dbReference type="Gene3D" id="3.20.20.70">
    <property type="entry name" value="Aldolase class I"/>
    <property type="match status" value="1"/>
</dbReference>
<evidence type="ECO:0000256" key="2">
    <source>
        <dbReference type="ARBA" id="ARBA00023239"/>
    </source>
</evidence>
<dbReference type="SMART" id="SM01130">
    <property type="entry name" value="DHDPS"/>
    <property type="match status" value="1"/>
</dbReference>
<reference evidence="5" key="1">
    <citation type="journal article" date="2014" name="Int. J. Syst. Evol. Microbiol.">
        <title>Complete genome sequence of Corynebacterium casei LMG S-19264T (=DSM 44701T), isolated from a smear-ripened cheese.</title>
        <authorList>
            <consortium name="US DOE Joint Genome Institute (JGI-PGF)"/>
            <person name="Walter F."/>
            <person name="Albersmeier A."/>
            <person name="Kalinowski J."/>
            <person name="Ruckert C."/>
        </authorList>
    </citation>
    <scope>NUCLEOTIDE SEQUENCE</scope>
    <source>
        <strain evidence="5">VKM Ac-2007</strain>
    </source>
</reference>
<dbReference type="Proteomes" id="UP001143474">
    <property type="component" value="Unassembled WGS sequence"/>
</dbReference>
<accession>A0A9W6IBY2</accession>
<dbReference type="PRINTS" id="PR00146">
    <property type="entry name" value="DHPICSNTHASE"/>
</dbReference>
<evidence type="ECO:0000313" key="5">
    <source>
        <dbReference type="EMBL" id="GLK14764.1"/>
    </source>
</evidence>
<name>A0A9W6IBY2_9ACTN</name>
<dbReference type="InterPro" id="IPR013785">
    <property type="entry name" value="Aldolase_TIM"/>
</dbReference>
<evidence type="ECO:0000256" key="3">
    <source>
        <dbReference type="PIRNR" id="PIRNR001365"/>
    </source>
</evidence>
<gene>
    <name evidence="5" type="ORF">GCM10017600_81760</name>
</gene>
<evidence type="ECO:0000256" key="4">
    <source>
        <dbReference type="PIRSR" id="PIRSR001365-2"/>
    </source>
</evidence>
<sequence length="304" mass="32097">MTQERFHGTWYIVPTPFTQDDRVDEASIARTVERAAAWGADGVTVLGVMGEVTSLSDAEREAVLTTVAKAAQGRLPFAAGCSAASPSLVRERVRQAASYGAAAAMVAAPPLLPDVDGLARFFERVRQDTELPIIVQDEPNATGVRIPVSALLAAMTAAGSDVVKLEDPPTPPKITKLLAAAPGLTVFGGLGGVAAYDELNRGAAGTMTGFAFPEILKAVRGALEEGDRVRAARIFDRYLPYIAFEGQVGVGLAIRKEVLRRRGVLETARTRGLAPTVDEVTSAELDDVLARVGIVPGPEPLEVR</sequence>
<dbReference type="GO" id="GO:0005829">
    <property type="term" value="C:cytosol"/>
    <property type="evidence" value="ECO:0007669"/>
    <property type="project" value="TreeGrafter"/>
</dbReference>
<keyword evidence="6" id="KW-1185">Reference proteome</keyword>
<dbReference type="RefSeq" id="WP_271222993.1">
    <property type="nucleotide sequence ID" value="NZ_BAAAVD010000031.1"/>
</dbReference>
<protein>
    <submittedName>
        <fullName evidence="5">Dihydrodipicolinate synthase family protein</fullName>
    </submittedName>
</protein>
<feature type="binding site" evidence="4">
    <location>
        <position position="207"/>
    </location>
    <ligand>
        <name>pyruvate</name>
        <dbReference type="ChEBI" id="CHEBI:15361"/>
    </ligand>
</feature>
<dbReference type="PANTHER" id="PTHR12128:SF66">
    <property type="entry name" value="4-HYDROXY-2-OXOGLUTARATE ALDOLASE, MITOCHONDRIAL"/>
    <property type="match status" value="1"/>
</dbReference>
<reference evidence="5" key="2">
    <citation type="submission" date="2023-01" db="EMBL/GenBank/DDBJ databases">
        <authorList>
            <person name="Sun Q."/>
            <person name="Evtushenko L."/>
        </authorList>
    </citation>
    <scope>NUCLEOTIDE SEQUENCE</scope>
    <source>
        <strain evidence="5">VKM Ac-2007</strain>
    </source>
</reference>
<keyword evidence="2 3" id="KW-0456">Lyase</keyword>
<dbReference type="Pfam" id="PF00701">
    <property type="entry name" value="DHDPS"/>
    <property type="match status" value="1"/>
</dbReference>
<evidence type="ECO:0000256" key="1">
    <source>
        <dbReference type="ARBA" id="ARBA00007592"/>
    </source>
</evidence>
<dbReference type="InterPro" id="IPR002220">
    <property type="entry name" value="DapA-like"/>
</dbReference>
<dbReference type="EMBL" id="BSEV01000036">
    <property type="protein sequence ID" value="GLK14764.1"/>
    <property type="molecule type" value="Genomic_DNA"/>
</dbReference>
<dbReference type="CDD" id="cd00408">
    <property type="entry name" value="DHDPS-like"/>
    <property type="match status" value="1"/>
</dbReference>
<dbReference type="GO" id="GO:0008840">
    <property type="term" value="F:4-hydroxy-tetrahydrodipicolinate synthase activity"/>
    <property type="evidence" value="ECO:0007669"/>
    <property type="project" value="TreeGrafter"/>
</dbReference>